<sequence length="191" mass="20698">MKVVAFNGSARRDGNSAILVRQVFEELGKAGIETELVQLAGEHPRGCIACYQCFKTKDGSCAVKDDCINDCIAKMRAADGILLASPTYFADVTSEIKALIDRAGMTARANGDMLRRKVGAGVVAVRRGGAIHAFDSLNHFFLISQMIVPGSSYWNIAIGREVGDVKQDAEGLQTMKTLGENMAWLLEKIKE</sequence>
<keyword evidence="5" id="KW-1185">Reference proteome</keyword>
<organism evidence="4 5">
    <name type="scientific">Trichloromonas acetexigens</name>
    <dbReference type="NCBI Taxonomy" id="38815"/>
    <lineage>
        <taxon>Bacteria</taxon>
        <taxon>Pseudomonadati</taxon>
        <taxon>Thermodesulfobacteriota</taxon>
        <taxon>Desulfuromonadia</taxon>
        <taxon>Desulfuromonadales</taxon>
        <taxon>Trichloromonadaceae</taxon>
        <taxon>Trichloromonas</taxon>
    </lineage>
</organism>
<proteinExistence type="predicted"/>
<dbReference type="InterPro" id="IPR051796">
    <property type="entry name" value="ISF_SsuE-like"/>
</dbReference>
<dbReference type="SUPFAM" id="SSF52218">
    <property type="entry name" value="Flavoproteins"/>
    <property type="match status" value="1"/>
</dbReference>
<evidence type="ECO:0000259" key="3">
    <source>
        <dbReference type="Pfam" id="PF03358"/>
    </source>
</evidence>
<dbReference type="PANTHER" id="PTHR43278:SF4">
    <property type="entry name" value="NAD(P)H-DEPENDENT FMN-CONTAINING OXIDOREDUCTASE YWQN-RELATED"/>
    <property type="match status" value="1"/>
</dbReference>
<dbReference type="PANTHER" id="PTHR43278">
    <property type="entry name" value="NAD(P)H-DEPENDENT FMN-CONTAINING OXIDOREDUCTASE YWQN-RELATED"/>
    <property type="match status" value="1"/>
</dbReference>
<keyword evidence="1" id="KW-0285">Flavoprotein</keyword>
<dbReference type="AlphaFoldDB" id="A0A550JGY8"/>
<dbReference type="RefSeq" id="WP_092057491.1">
    <property type="nucleotide sequence ID" value="NZ_FOJJ01000034.1"/>
</dbReference>
<dbReference type="InterPro" id="IPR029039">
    <property type="entry name" value="Flavoprotein-like_sf"/>
</dbReference>
<dbReference type="InterPro" id="IPR005025">
    <property type="entry name" value="FMN_Rdtase-like_dom"/>
</dbReference>
<dbReference type="Gene3D" id="3.40.50.360">
    <property type="match status" value="1"/>
</dbReference>
<accession>A0A550JGY8</accession>
<evidence type="ECO:0000313" key="5">
    <source>
        <dbReference type="Proteomes" id="UP000317155"/>
    </source>
</evidence>
<evidence type="ECO:0000256" key="2">
    <source>
        <dbReference type="ARBA" id="ARBA00022643"/>
    </source>
</evidence>
<dbReference type="OrthoDB" id="9790975at2"/>
<feature type="domain" description="NADPH-dependent FMN reductase-like" evidence="3">
    <location>
        <begin position="1"/>
        <end position="158"/>
    </location>
</feature>
<name>A0A550JGY8_9BACT</name>
<keyword evidence="2" id="KW-0288">FMN</keyword>
<reference evidence="4 5" key="1">
    <citation type="submission" date="2019-07" db="EMBL/GenBank/DDBJ databases">
        <title>Insights of Desulfuromonas acetexigens electromicrobiology.</title>
        <authorList>
            <person name="Katuri K."/>
            <person name="Sapireddy V."/>
            <person name="Shaw D.R."/>
            <person name="Saikaly P."/>
        </authorList>
    </citation>
    <scope>NUCLEOTIDE SEQUENCE [LARGE SCALE GENOMIC DNA]</scope>
    <source>
        <strain evidence="4 5">2873</strain>
    </source>
</reference>
<evidence type="ECO:0000256" key="1">
    <source>
        <dbReference type="ARBA" id="ARBA00022630"/>
    </source>
</evidence>
<evidence type="ECO:0000313" key="4">
    <source>
        <dbReference type="EMBL" id="TRO82443.1"/>
    </source>
</evidence>
<comment type="caution">
    <text evidence="4">The sequence shown here is derived from an EMBL/GenBank/DDBJ whole genome shotgun (WGS) entry which is preliminary data.</text>
</comment>
<protein>
    <submittedName>
        <fullName evidence="4">Flavodoxin family protein</fullName>
    </submittedName>
</protein>
<dbReference type="EMBL" id="VJVV01000004">
    <property type="protein sequence ID" value="TRO82443.1"/>
    <property type="molecule type" value="Genomic_DNA"/>
</dbReference>
<dbReference type="Pfam" id="PF03358">
    <property type="entry name" value="FMN_red"/>
    <property type="match status" value="1"/>
</dbReference>
<dbReference type="GO" id="GO:0016491">
    <property type="term" value="F:oxidoreductase activity"/>
    <property type="evidence" value="ECO:0007669"/>
    <property type="project" value="InterPro"/>
</dbReference>
<dbReference type="Proteomes" id="UP000317155">
    <property type="component" value="Unassembled WGS sequence"/>
</dbReference>
<gene>
    <name evidence="4" type="ORF">FL622_07650</name>
</gene>